<feature type="binding site" evidence="9">
    <location>
        <position position="20"/>
    </location>
    <ligand>
        <name>Mg(2+)</name>
        <dbReference type="ChEBI" id="CHEBI:18420"/>
    </ligand>
</feature>
<dbReference type="EMBL" id="MDDC01000005">
    <property type="protein sequence ID" value="OIQ60421.1"/>
    <property type="molecule type" value="Genomic_DNA"/>
</dbReference>
<organism evidence="10 11">
    <name type="scientific">Neomoorella thermoacetica</name>
    <name type="common">Clostridium thermoaceticum</name>
    <dbReference type="NCBI Taxonomy" id="1525"/>
    <lineage>
        <taxon>Bacteria</taxon>
        <taxon>Bacillati</taxon>
        <taxon>Bacillota</taxon>
        <taxon>Clostridia</taxon>
        <taxon>Neomoorellales</taxon>
        <taxon>Neomoorellaceae</taxon>
        <taxon>Neomoorella</taxon>
    </lineage>
</organism>
<evidence type="ECO:0000256" key="1">
    <source>
        <dbReference type="ARBA" id="ARBA00022490"/>
    </source>
</evidence>
<reference evidence="10 11" key="1">
    <citation type="submission" date="2016-08" db="EMBL/GenBank/DDBJ databases">
        <title>Genome-based comparison of Moorella thermoacetic strains.</title>
        <authorList>
            <person name="Poehlein A."/>
            <person name="Bengelsdorf F.R."/>
            <person name="Esser C."/>
            <person name="Duerre P."/>
            <person name="Daniel R."/>
        </authorList>
    </citation>
    <scope>NUCLEOTIDE SEQUENCE [LARGE SCALE GENOMIC DNA]</scope>
    <source>
        <strain evidence="10 11">DSM 21394</strain>
    </source>
</reference>
<comment type="subcellular location">
    <subcellularLocation>
        <location evidence="9">Cytoplasm</location>
    </subcellularLocation>
</comment>
<feature type="binding site" evidence="9">
    <location>
        <begin position="16"/>
        <end position="21"/>
    </location>
    <ligand>
        <name>ATP</name>
        <dbReference type="ChEBI" id="CHEBI:30616"/>
    </ligand>
</feature>
<comment type="cofactor">
    <cofactor evidence="9">
        <name>Mg(2+)</name>
        <dbReference type="ChEBI" id="CHEBI:18420"/>
    </cofactor>
</comment>
<dbReference type="AlphaFoldDB" id="A0A1J5P9D5"/>
<dbReference type="GO" id="GO:0005524">
    <property type="term" value="F:ATP binding"/>
    <property type="evidence" value="ECO:0007669"/>
    <property type="project" value="UniProtKB-UniRule"/>
</dbReference>
<comment type="pathway">
    <text evidence="9">Cofactor biosynthesis; biotin biosynthesis; biotin from 7,8-diaminononanoate: step 1/2.</text>
</comment>
<evidence type="ECO:0000256" key="3">
    <source>
        <dbReference type="ARBA" id="ARBA00022723"/>
    </source>
</evidence>
<feature type="active site" evidence="9">
    <location>
        <position position="41"/>
    </location>
</feature>
<evidence type="ECO:0000313" key="11">
    <source>
        <dbReference type="Proteomes" id="UP000182811"/>
    </source>
</evidence>
<protein>
    <recommendedName>
        <fullName evidence="9">ATP-dependent dethiobiotin synthetase BioD</fullName>
        <ecNumber evidence="9">6.3.3.3</ecNumber>
    </recommendedName>
    <alternativeName>
        <fullName evidence="9">DTB synthetase</fullName>
        <shortName evidence="9">DTBS</shortName>
    </alternativeName>
    <alternativeName>
        <fullName evidence="9">Dethiobiotin synthase</fullName>
    </alternativeName>
</protein>
<keyword evidence="7 9" id="KW-0460">Magnesium</keyword>
<comment type="catalytic activity">
    <reaction evidence="8">
        <text>(7R,8S)-8-amino-7-(carboxyamino)nonanoate + ATP = (4R,5S)-dethiobiotin + ADP + phosphate + H(+)</text>
        <dbReference type="Rhea" id="RHEA:63684"/>
        <dbReference type="ChEBI" id="CHEBI:15378"/>
        <dbReference type="ChEBI" id="CHEBI:30616"/>
        <dbReference type="ChEBI" id="CHEBI:43474"/>
        <dbReference type="ChEBI" id="CHEBI:149470"/>
        <dbReference type="ChEBI" id="CHEBI:149473"/>
        <dbReference type="ChEBI" id="CHEBI:456216"/>
    </reaction>
</comment>
<dbReference type="Proteomes" id="UP000182811">
    <property type="component" value="Unassembled WGS sequence"/>
</dbReference>
<dbReference type="EC" id="6.3.3.3" evidence="9"/>
<dbReference type="InterPro" id="IPR027417">
    <property type="entry name" value="P-loop_NTPase"/>
</dbReference>
<dbReference type="PANTHER" id="PTHR43210:SF2">
    <property type="entry name" value="ATP-DEPENDENT DETHIOBIOTIN SYNTHETASE BIOD 2"/>
    <property type="match status" value="1"/>
</dbReference>
<dbReference type="GO" id="GO:0009102">
    <property type="term" value="P:biotin biosynthetic process"/>
    <property type="evidence" value="ECO:0007669"/>
    <property type="project" value="UniProtKB-UniRule"/>
</dbReference>
<feature type="binding site" evidence="9">
    <location>
        <begin position="119"/>
        <end position="122"/>
    </location>
    <ligand>
        <name>ATP</name>
        <dbReference type="ChEBI" id="CHEBI:30616"/>
    </ligand>
</feature>
<dbReference type="InterPro" id="IPR004472">
    <property type="entry name" value="DTB_synth_BioD"/>
</dbReference>
<feature type="binding site" evidence="9">
    <location>
        <position position="45"/>
    </location>
    <ligand>
        <name>substrate</name>
    </ligand>
</feature>
<comment type="function">
    <text evidence="9">Catalyzes a mechanistically unusual reaction, the ATP-dependent insertion of CO2 between the N7 and N8 nitrogen atoms of 7,8-diaminopelargonic acid (DAPA, also called 7,8-diammoniononanoate) to form a ureido ring.</text>
</comment>
<dbReference type="GO" id="GO:0000287">
    <property type="term" value="F:magnesium ion binding"/>
    <property type="evidence" value="ECO:0007669"/>
    <property type="project" value="UniProtKB-UniRule"/>
</dbReference>
<dbReference type="Gene3D" id="3.40.50.300">
    <property type="entry name" value="P-loop containing nucleotide triphosphate hydrolases"/>
    <property type="match status" value="1"/>
</dbReference>
<feature type="binding site" evidence="9">
    <location>
        <position position="58"/>
    </location>
    <ligand>
        <name>ATP</name>
        <dbReference type="ChEBI" id="CHEBI:30616"/>
    </ligand>
</feature>
<keyword evidence="2 9" id="KW-0436">Ligase</keyword>
<comment type="catalytic activity">
    <reaction evidence="9">
        <text>(7R,8S)-7,8-diammoniononanoate + CO2 + ATP = (4R,5S)-dethiobiotin + ADP + phosphate + 3 H(+)</text>
        <dbReference type="Rhea" id="RHEA:15805"/>
        <dbReference type="ChEBI" id="CHEBI:15378"/>
        <dbReference type="ChEBI" id="CHEBI:16526"/>
        <dbReference type="ChEBI" id="CHEBI:30616"/>
        <dbReference type="ChEBI" id="CHEBI:43474"/>
        <dbReference type="ChEBI" id="CHEBI:149469"/>
        <dbReference type="ChEBI" id="CHEBI:149473"/>
        <dbReference type="ChEBI" id="CHEBI:456216"/>
        <dbReference type="EC" id="6.3.3.3"/>
    </reaction>
</comment>
<feature type="binding site" evidence="9">
    <location>
        <position position="58"/>
    </location>
    <ligand>
        <name>Mg(2+)</name>
        <dbReference type="ChEBI" id="CHEBI:18420"/>
    </ligand>
</feature>
<dbReference type="SUPFAM" id="SSF52540">
    <property type="entry name" value="P-loop containing nucleoside triphosphate hydrolases"/>
    <property type="match status" value="1"/>
</dbReference>
<feature type="binding site" evidence="9">
    <location>
        <position position="119"/>
    </location>
    <ligand>
        <name>Mg(2+)</name>
        <dbReference type="ChEBI" id="CHEBI:18420"/>
    </ligand>
</feature>
<comment type="caution">
    <text evidence="9">Lacks conserved residue(s) required for the propagation of feature annotation.</text>
</comment>
<evidence type="ECO:0000256" key="2">
    <source>
        <dbReference type="ARBA" id="ARBA00022598"/>
    </source>
</evidence>
<dbReference type="Pfam" id="PF13500">
    <property type="entry name" value="AAA_26"/>
    <property type="match status" value="1"/>
</dbReference>
<dbReference type="PIRSF" id="PIRSF006755">
    <property type="entry name" value="DTB_synth"/>
    <property type="match status" value="1"/>
</dbReference>
<accession>A0A1J5P9D5</accession>
<name>A0A1J5P9D5_NEOTH</name>
<dbReference type="NCBIfam" id="TIGR00347">
    <property type="entry name" value="bioD"/>
    <property type="match status" value="1"/>
</dbReference>
<evidence type="ECO:0000256" key="9">
    <source>
        <dbReference type="HAMAP-Rule" id="MF_00336"/>
    </source>
</evidence>
<dbReference type="GO" id="GO:0005829">
    <property type="term" value="C:cytosol"/>
    <property type="evidence" value="ECO:0007669"/>
    <property type="project" value="TreeGrafter"/>
</dbReference>
<dbReference type="OrthoDB" id="9802097at2"/>
<evidence type="ECO:0000313" key="10">
    <source>
        <dbReference type="EMBL" id="OIQ60421.1"/>
    </source>
</evidence>
<keyword evidence="5 9" id="KW-0093">Biotin biosynthesis</keyword>
<evidence type="ECO:0000256" key="5">
    <source>
        <dbReference type="ARBA" id="ARBA00022756"/>
    </source>
</evidence>
<feature type="binding site" evidence="9">
    <location>
        <begin position="211"/>
        <end position="213"/>
    </location>
    <ligand>
        <name>ATP</name>
        <dbReference type="ChEBI" id="CHEBI:30616"/>
    </ligand>
</feature>
<dbReference type="HAMAP" id="MF_00336">
    <property type="entry name" value="BioD"/>
    <property type="match status" value="1"/>
</dbReference>
<dbReference type="PANTHER" id="PTHR43210">
    <property type="entry name" value="DETHIOBIOTIN SYNTHETASE"/>
    <property type="match status" value="1"/>
</dbReference>
<comment type="subunit">
    <text evidence="9">Homodimer.</text>
</comment>
<dbReference type="UniPathway" id="UPA00078">
    <property type="reaction ID" value="UER00161"/>
</dbReference>
<proteinExistence type="inferred from homology"/>
<keyword evidence="1 9" id="KW-0963">Cytoplasm</keyword>
<sequence>MNYASKGYFVTGTDTGVGKTVVTAGLAGFFRHQGIDAVAIKPVQTGASTRNGELIPEDAYFYRLAAGLSQPLDQLNLYRFTPALSPHLAAKLCGEKIEPQKVVDFCRRALLRHQLTLIEGAGGLCVPLSGPDFTMADLARELSLPLIVVARIGLGTINHTVLTVAYAKSLGLEVAGIVFNGLKQQESGPAERDNPEVITRMTGVPVLGILPHLPGVSVEGGVAEGLLEAVEESVSWRQLVPWLKTKP</sequence>
<dbReference type="CDD" id="cd03109">
    <property type="entry name" value="DTBS"/>
    <property type="match status" value="1"/>
</dbReference>
<keyword evidence="6 9" id="KW-0067">ATP-binding</keyword>
<comment type="similarity">
    <text evidence="9">Belongs to the dethiobiotin synthetase family.</text>
</comment>
<evidence type="ECO:0000256" key="8">
    <source>
        <dbReference type="ARBA" id="ARBA00047386"/>
    </source>
</evidence>
<evidence type="ECO:0000256" key="4">
    <source>
        <dbReference type="ARBA" id="ARBA00022741"/>
    </source>
</evidence>
<dbReference type="GO" id="GO:0004141">
    <property type="term" value="F:dethiobiotin synthase activity"/>
    <property type="evidence" value="ECO:0007669"/>
    <property type="project" value="UniProtKB-UniRule"/>
</dbReference>
<keyword evidence="4 9" id="KW-0547">Nucleotide-binding</keyword>
<gene>
    <name evidence="9 10" type="primary">bioD</name>
    <name evidence="10" type="ORF">MOTE_08270</name>
</gene>
<comment type="caution">
    <text evidence="10">The sequence shown here is derived from an EMBL/GenBank/DDBJ whole genome shotgun (WGS) entry which is preliminary data.</text>
</comment>
<evidence type="ECO:0000256" key="7">
    <source>
        <dbReference type="ARBA" id="ARBA00022842"/>
    </source>
</evidence>
<keyword evidence="3 9" id="KW-0479">Metal-binding</keyword>
<evidence type="ECO:0000256" key="6">
    <source>
        <dbReference type="ARBA" id="ARBA00022840"/>
    </source>
</evidence>